<protein>
    <submittedName>
        <fullName evidence="2">Glycosyltransferase</fullName>
        <ecNumber evidence="2">2.4.-.-</ecNumber>
    </submittedName>
</protein>
<accession>A0ABT5WSZ6</accession>
<sequence>MTIPAISVAMSVYNGERFLAESIESVLAQGFGDFEFLILDDGSRDATPDIVHHYADRDSRIRPIIRENRGLIASLNEMLARARAPIIARMDADDICRPQRFEKQIAFLADHPDYGVVGTWTEDIDEAGAPYSLSGNDHPTSHEGFLRAIETGSPLICHPAAMFRREVVRSVGDYHAAFRHCEDYDLWLRLASVTKLCSIPERLMRYRHYENQVSSRHATEQQIGAAVSYLAYRERLAGRPDPTANLERLPPIDELDALFGREGIARQVRARVAPGLLYSRASLRDDGFDLLCRYLREGGRRDGMWRVVARLVRFGEPVRAARLAATLAMG</sequence>
<feature type="domain" description="Glycosyltransferase 2-like" evidence="1">
    <location>
        <begin position="7"/>
        <end position="171"/>
    </location>
</feature>
<dbReference type="SUPFAM" id="SSF53448">
    <property type="entry name" value="Nucleotide-diphospho-sugar transferases"/>
    <property type="match status" value="1"/>
</dbReference>
<gene>
    <name evidence="2" type="ORF">PYV00_15765</name>
</gene>
<dbReference type="Pfam" id="PF00535">
    <property type="entry name" value="Glycos_transf_2"/>
    <property type="match status" value="1"/>
</dbReference>
<organism evidence="2 3">
    <name type="scientific">Novosphingobium album</name>
    <name type="common">ex Liu et al. 2023</name>
    <dbReference type="NCBI Taxonomy" id="3031130"/>
    <lineage>
        <taxon>Bacteria</taxon>
        <taxon>Pseudomonadati</taxon>
        <taxon>Pseudomonadota</taxon>
        <taxon>Alphaproteobacteria</taxon>
        <taxon>Sphingomonadales</taxon>
        <taxon>Sphingomonadaceae</taxon>
        <taxon>Novosphingobium</taxon>
    </lineage>
</organism>
<keyword evidence="2" id="KW-0808">Transferase</keyword>
<dbReference type="InterPro" id="IPR029044">
    <property type="entry name" value="Nucleotide-diphossugar_trans"/>
</dbReference>
<keyword evidence="3" id="KW-1185">Reference proteome</keyword>
<dbReference type="EMBL" id="JARESE010000050">
    <property type="protein sequence ID" value="MDE8653164.1"/>
    <property type="molecule type" value="Genomic_DNA"/>
</dbReference>
<reference evidence="2 3" key="1">
    <citation type="submission" date="2023-03" db="EMBL/GenBank/DDBJ databases">
        <title>NovoSphingobium album sp. nov. isolated from polycyclic aromatic hydrocarbons- and heavy-metal polluted soil.</title>
        <authorList>
            <person name="Liu Z."/>
            <person name="Wang K."/>
        </authorList>
    </citation>
    <scope>NUCLEOTIDE SEQUENCE [LARGE SCALE GENOMIC DNA]</scope>
    <source>
        <strain evidence="2 3">H3SJ31-1</strain>
    </source>
</reference>
<dbReference type="GO" id="GO:0016757">
    <property type="term" value="F:glycosyltransferase activity"/>
    <property type="evidence" value="ECO:0007669"/>
    <property type="project" value="UniProtKB-KW"/>
</dbReference>
<dbReference type="Proteomes" id="UP001216253">
    <property type="component" value="Unassembled WGS sequence"/>
</dbReference>
<name>A0ABT5WSZ6_9SPHN</name>
<evidence type="ECO:0000313" key="2">
    <source>
        <dbReference type="EMBL" id="MDE8653164.1"/>
    </source>
</evidence>
<dbReference type="PANTHER" id="PTHR22916:SF3">
    <property type="entry name" value="UDP-GLCNAC:BETAGAL BETA-1,3-N-ACETYLGLUCOSAMINYLTRANSFERASE-LIKE PROTEIN 1"/>
    <property type="match status" value="1"/>
</dbReference>
<proteinExistence type="predicted"/>
<evidence type="ECO:0000313" key="3">
    <source>
        <dbReference type="Proteomes" id="UP001216253"/>
    </source>
</evidence>
<evidence type="ECO:0000259" key="1">
    <source>
        <dbReference type="Pfam" id="PF00535"/>
    </source>
</evidence>
<dbReference type="EC" id="2.4.-.-" evidence="2"/>
<dbReference type="Gene3D" id="3.90.550.10">
    <property type="entry name" value="Spore Coat Polysaccharide Biosynthesis Protein SpsA, Chain A"/>
    <property type="match status" value="1"/>
</dbReference>
<dbReference type="InterPro" id="IPR001173">
    <property type="entry name" value="Glyco_trans_2-like"/>
</dbReference>
<dbReference type="PANTHER" id="PTHR22916">
    <property type="entry name" value="GLYCOSYLTRANSFERASE"/>
    <property type="match status" value="1"/>
</dbReference>
<keyword evidence="2" id="KW-0328">Glycosyltransferase</keyword>
<comment type="caution">
    <text evidence="2">The sequence shown here is derived from an EMBL/GenBank/DDBJ whole genome shotgun (WGS) entry which is preliminary data.</text>
</comment>